<sequence>MGCNGFTRIRKDNVCNFCAKINNSKLMERKHLNHQQSNNIARRRGRPARRGRGRGRGGRVAISSGNRCTSPRESRLKLLDVDVVLHRVDEDQLLQSVQISSYGDEDVNVEDFDDNLNLTKESCFSEEQDVDKSNFDAANDDDTDYCQLVRKSEGGENPECRGGTCSVIPSLPCVTFGSGDTHEGPRQTTSMPQGKRRVGRPRKHPPVGGESSSASPSVPHLTFGSENAGKTPAQQVKRCVGRPRKHSPELCEQNIAHLSVPSTTCDRADKELSPSLCSTDQVHFESSGATNHSHTLSDLSKGKVLCSGKRANQGRKPRPYNKQKEVDWCLENKLSSFDIKSAPADDPCSSTANDITDAACHTTTDLLDIAERHASYQQFIASKSPSQDISAQPIKTLFLPVPQSESSLSFQSADSEQTSSFGLVDFSSGNLKPTQNTHLTSSPDFCTPPASGFAVSSVLGTHQTAYSCMTKPENSVNSTCLNKHETLAGSSWPLSSSLQTSYQVESFPVSSQTSFSSQAVNFASSSQLVTPELQCFSSTLSKPSCSLASGLFETPHNLMTLTTAPVVSSMASEMVESSETSMEDVWENNSPQVAWSAVADRPVPVSLFAHGCPPIPSNPLTSVSQSELQTVTSNSDSDVEDISHSVRQSTEAVLAKEKTRQPVQSLCSRDSSRQFSPYNEWKKKCVIPSIPPRRTATSTSVSATTFLTTTPTAVPMPTSASSTSALVEPYGISTDLSASRFGEVVRGPSSNASSGQFVSQQRPILAYRKQALSSIIDLTTDDCKPPAMQRGKNLVMVVESSDSEIEFLESW</sequence>
<feature type="region of interest" description="Disordered" evidence="1">
    <location>
        <begin position="176"/>
        <end position="241"/>
    </location>
</feature>
<keyword evidence="3" id="KW-1185">Reference proteome</keyword>
<dbReference type="OrthoDB" id="512616at2759"/>
<feature type="compositionally biased region" description="Basic residues" evidence="1">
    <location>
        <begin position="194"/>
        <end position="205"/>
    </location>
</feature>
<evidence type="ECO:0000313" key="2">
    <source>
        <dbReference type="EMBL" id="PVD26751.1"/>
    </source>
</evidence>
<protein>
    <submittedName>
        <fullName evidence="2">Uncharacterized protein</fullName>
    </submittedName>
</protein>
<evidence type="ECO:0000256" key="1">
    <source>
        <dbReference type="SAM" id="MobiDB-lite"/>
    </source>
</evidence>
<dbReference type="EMBL" id="PZQS01000008">
    <property type="protein sequence ID" value="PVD26751.1"/>
    <property type="molecule type" value="Genomic_DNA"/>
</dbReference>
<gene>
    <name evidence="2" type="ORF">C0Q70_14429</name>
</gene>
<proteinExistence type="predicted"/>
<dbReference type="Proteomes" id="UP000245119">
    <property type="component" value="Linkage Group LG8"/>
</dbReference>
<comment type="caution">
    <text evidence="2">The sequence shown here is derived from an EMBL/GenBank/DDBJ whole genome shotgun (WGS) entry which is preliminary data.</text>
</comment>
<organism evidence="2 3">
    <name type="scientific">Pomacea canaliculata</name>
    <name type="common">Golden apple snail</name>
    <dbReference type="NCBI Taxonomy" id="400727"/>
    <lineage>
        <taxon>Eukaryota</taxon>
        <taxon>Metazoa</taxon>
        <taxon>Spiralia</taxon>
        <taxon>Lophotrochozoa</taxon>
        <taxon>Mollusca</taxon>
        <taxon>Gastropoda</taxon>
        <taxon>Caenogastropoda</taxon>
        <taxon>Architaenioglossa</taxon>
        <taxon>Ampullarioidea</taxon>
        <taxon>Ampullariidae</taxon>
        <taxon>Pomacea</taxon>
    </lineage>
</organism>
<name>A0A2T7P012_POMCA</name>
<feature type="compositionally biased region" description="Basic residues" evidence="1">
    <location>
        <begin position="41"/>
        <end position="57"/>
    </location>
</feature>
<feature type="region of interest" description="Disordered" evidence="1">
    <location>
        <begin position="30"/>
        <end position="66"/>
    </location>
</feature>
<accession>A0A2T7P012</accession>
<reference evidence="2 3" key="1">
    <citation type="submission" date="2018-04" db="EMBL/GenBank/DDBJ databases">
        <title>The genome of golden apple snail Pomacea canaliculata provides insight into stress tolerance and invasive adaptation.</title>
        <authorList>
            <person name="Liu C."/>
            <person name="Liu B."/>
            <person name="Ren Y."/>
            <person name="Zhang Y."/>
            <person name="Wang H."/>
            <person name="Li S."/>
            <person name="Jiang F."/>
            <person name="Yin L."/>
            <person name="Zhang G."/>
            <person name="Qian W."/>
            <person name="Fan W."/>
        </authorList>
    </citation>
    <scope>NUCLEOTIDE SEQUENCE [LARGE SCALE GENOMIC DNA]</scope>
    <source>
        <strain evidence="2">SZHN2017</strain>
        <tissue evidence="2">Muscle</tissue>
    </source>
</reference>
<dbReference type="AlphaFoldDB" id="A0A2T7P012"/>
<evidence type="ECO:0000313" key="3">
    <source>
        <dbReference type="Proteomes" id="UP000245119"/>
    </source>
</evidence>